<dbReference type="Proteomes" id="UP001596052">
    <property type="component" value="Unassembled WGS sequence"/>
</dbReference>
<reference evidence="2" key="1">
    <citation type="journal article" date="2019" name="Int. J. Syst. Evol. Microbiol.">
        <title>The Global Catalogue of Microorganisms (GCM) 10K type strain sequencing project: providing services to taxonomists for standard genome sequencing and annotation.</title>
        <authorList>
            <consortium name="The Broad Institute Genomics Platform"/>
            <consortium name="The Broad Institute Genome Sequencing Center for Infectious Disease"/>
            <person name="Wu L."/>
            <person name="Ma J."/>
        </authorList>
    </citation>
    <scope>NUCLEOTIDE SEQUENCE [LARGE SCALE GENOMIC DNA]</scope>
    <source>
        <strain evidence="2">CGMCC 4.1469</strain>
    </source>
</reference>
<sequence>MLSAARRSLSLRPAQRGVVLVLCLALGLHWALLQGIAWTGMLLSFASEGSVIEAVEKTFDGQHPCELCKKVKEGAQDSEDGRQSAPQDDAAKGGLHAVLVSTATLLPPAGELLSFAPLCEVLISRKGMPEPPPPRSGQV</sequence>
<comment type="caution">
    <text evidence="1">The sequence shown here is derived from an EMBL/GenBank/DDBJ whole genome shotgun (WGS) entry which is preliminary data.</text>
</comment>
<accession>A0ABW0KYS6</accession>
<organism evidence="1 2">
    <name type="scientific">Prosthecobacter fluviatilis</name>
    <dbReference type="NCBI Taxonomy" id="445931"/>
    <lineage>
        <taxon>Bacteria</taxon>
        <taxon>Pseudomonadati</taxon>
        <taxon>Verrucomicrobiota</taxon>
        <taxon>Verrucomicrobiia</taxon>
        <taxon>Verrucomicrobiales</taxon>
        <taxon>Verrucomicrobiaceae</taxon>
        <taxon>Prosthecobacter</taxon>
    </lineage>
</organism>
<protein>
    <submittedName>
        <fullName evidence="1">Uncharacterized protein</fullName>
    </submittedName>
</protein>
<evidence type="ECO:0000313" key="2">
    <source>
        <dbReference type="Proteomes" id="UP001596052"/>
    </source>
</evidence>
<dbReference type="EMBL" id="JBHSMQ010000014">
    <property type="protein sequence ID" value="MFC5457898.1"/>
    <property type="molecule type" value="Genomic_DNA"/>
</dbReference>
<gene>
    <name evidence="1" type="ORF">ACFQDI_23715</name>
</gene>
<keyword evidence="2" id="KW-1185">Reference proteome</keyword>
<proteinExistence type="predicted"/>
<dbReference type="RefSeq" id="WP_377171698.1">
    <property type="nucleotide sequence ID" value="NZ_JBHSMQ010000014.1"/>
</dbReference>
<name>A0ABW0KYS6_9BACT</name>
<evidence type="ECO:0000313" key="1">
    <source>
        <dbReference type="EMBL" id="MFC5457898.1"/>
    </source>
</evidence>